<evidence type="ECO:0000313" key="2">
    <source>
        <dbReference type="EMBL" id="MDF5691492.1"/>
    </source>
</evidence>
<protein>
    <submittedName>
        <fullName evidence="2">SAVED domain-containing protein</fullName>
    </submittedName>
</protein>
<dbReference type="Pfam" id="PF08878">
    <property type="entry name" value="HamA"/>
    <property type="match status" value="1"/>
</dbReference>
<sequence length="277" mass="31475">MLDQKDLIGPHPKEPNIFSTWLACNDIAATATKLHRALTPLNPTNKALIEWLGRKIFDHHHSEYRIEKLKENFGKLGYEKYAEQNRKLPIADKTKKGNATEILLTEYIESSLGKPLVKVFKLKYNPNADQAMKGDDTLLIDIITNKKTKKIKIYLGEAKFRKIPSSDVVKTISKSLSKDKKPLSYSFIIDELGRDKSTKDLADLLDTFLIEEVKGMGDIIYTGLLLSNTDTFKIVEANLYSENPLFVLISIGIDDPEDLIKKAFEKAEYLFNNPDKL</sequence>
<evidence type="ECO:0000313" key="3">
    <source>
        <dbReference type="Proteomes" id="UP001321344"/>
    </source>
</evidence>
<dbReference type="InterPro" id="IPR014976">
    <property type="entry name" value="AbpA_HamA_C"/>
</dbReference>
<accession>A0ABT6BM17</accession>
<reference evidence="2 3" key="1">
    <citation type="submission" date="2023-03" db="EMBL/GenBank/DDBJ databases">
        <title>Genome sequencing of Aquirufa.</title>
        <authorList>
            <person name="Pitt A."/>
            <person name="Hahn M.W."/>
        </authorList>
    </citation>
    <scope>NUCLEOTIDE SEQUENCE [LARGE SCALE GENOMIC DNA]</scope>
    <source>
        <strain evidence="2 3">WAEICH-18A</strain>
    </source>
</reference>
<name>A0ABT6BM17_9BACT</name>
<dbReference type="EMBL" id="JARJOW010000007">
    <property type="protein sequence ID" value="MDF5691492.1"/>
    <property type="molecule type" value="Genomic_DNA"/>
</dbReference>
<evidence type="ECO:0000259" key="1">
    <source>
        <dbReference type="Pfam" id="PF08878"/>
    </source>
</evidence>
<proteinExistence type="predicted"/>
<organism evidence="2 3">
    <name type="scientific">Aquirufa aurantiipilula</name>
    <dbReference type="NCBI Taxonomy" id="2696561"/>
    <lineage>
        <taxon>Bacteria</taxon>
        <taxon>Pseudomonadati</taxon>
        <taxon>Bacteroidota</taxon>
        <taxon>Cytophagia</taxon>
        <taxon>Cytophagales</taxon>
        <taxon>Flectobacillaceae</taxon>
        <taxon>Aquirufa</taxon>
    </lineage>
</organism>
<dbReference type="RefSeq" id="WP_276344728.1">
    <property type="nucleotide sequence ID" value="NZ_JARJOW010000007.1"/>
</dbReference>
<comment type="caution">
    <text evidence="2">The sequence shown here is derived from an EMBL/GenBank/DDBJ whole genome shotgun (WGS) entry which is preliminary data.</text>
</comment>
<dbReference type="Proteomes" id="UP001321344">
    <property type="component" value="Unassembled WGS sequence"/>
</dbReference>
<keyword evidence="3" id="KW-1185">Reference proteome</keyword>
<feature type="domain" description="Anti-bacteriophage protein A/HamA C-terminal" evidence="1">
    <location>
        <begin position="17"/>
        <end position="267"/>
    </location>
</feature>
<gene>
    <name evidence="2" type="ORF">PQG43_11500</name>
</gene>